<sequence length="384" mass="43177">MFKAAIFDLDGTLLDRERSLASFIDSQYDRFPGELGHIPKEQFMQRFIELDARGYRWKDEVYQQLVVEFGITDISWEIMLADYLSRFKEHCVGFPGLTDMLGELQKNSVQLALITNGPGQLQLDSIRALGIEDYFSVALVSGIEGISKPDPRIFEKALEALGVKPHEAVYIGDHPENDIAAAKAVGMSAIWMENPHGQAPTADFKVSHLQQLPALVANDAIEISGFEPLYAEEIVALFYGTVHSVNAADYLPEQLAAWAPEALRQEKVEQWRVSLAENKTFVAWKDGKLAGFADLAADGKLDRLYVHQDYQGRGIAGRLLREIEQEARRQKVVELKVEASITAKPFFEHCGFTVIEPQTIERRGVRLKNYRMAKALHDLNENNG</sequence>
<organism evidence="6 7">
    <name type="scientific">Planococcus koreensis</name>
    <dbReference type="NCBI Taxonomy" id="112331"/>
    <lineage>
        <taxon>Bacteria</taxon>
        <taxon>Bacillati</taxon>
        <taxon>Bacillota</taxon>
        <taxon>Bacilli</taxon>
        <taxon>Bacillales</taxon>
        <taxon>Caryophanaceae</taxon>
        <taxon>Planococcus</taxon>
    </lineage>
</organism>
<dbReference type="SUPFAM" id="SSF56784">
    <property type="entry name" value="HAD-like"/>
    <property type="match status" value="1"/>
</dbReference>
<dbReference type="Pfam" id="PF13673">
    <property type="entry name" value="Acetyltransf_10"/>
    <property type="match status" value="1"/>
</dbReference>
<comment type="caution">
    <text evidence="6">The sequence shown here is derived from an EMBL/GenBank/DDBJ whole genome shotgun (WGS) entry which is preliminary data.</text>
</comment>
<dbReference type="PANTHER" id="PTHR46470">
    <property type="entry name" value="N-ACYLNEURAMINATE-9-PHOSPHATASE"/>
    <property type="match status" value="1"/>
</dbReference>
<dbReference type="GO" id="GO:0044281">
    <property type="term" value="P:small molecule metabolic process"/>
    <property type="evidence" value="ECO:0007669"/>
    <property type="project" value="UniProtKB-ARBA"/>
</dbReference>
<dbReference type="GO" id="GO:0016747">
    <property type="term" value="F:acyltransferase activity, transferring groups other than amino-acyl groups"/>
    <property type="evidence" value="ECO:0007669"/>
    <property type="project" value="InterPro"/>
</dbReference>
<dbReference type="InterPro" id="IPR036412">
    <property type="entry name" value="HAD-like_sf"/>
</dbReference>
<keyword evidence="7" id="KW-1185">Reference proteome</keyword>
<dbReference type="PROSITE" id="PS51186">
    <property type="entry name" value="GNAT"/>
    <property type="match status" value="1"/>
</dbReference>
<dbReference type="EMBL" id="JACHHE010000008">
    <property type="protein sequence ID" value="MBB5181256.1"/>
    <property type="molecule type" value="Genomic_DNA"/>
</dbReference>
<dbReference type="InterPro" id="IPR000182">
    <property type="entry name" value="GNAT_dom"/>
</dbReference>
<evidence type="ECO:0000256" key="3">
    <source>
        <dbReference type="ARBA" id="ARBA00022801"/>
    </source>
</evidence>
<dbReference type="GO" id="GO:0046872">
    <property type="term" value="F:metal ion binding"/>
    <property type="evidence" value="ECO:0007669"/>
    <property type="project" value="UniProtKB-KW"/>
</dbReference>
<dbReference type="PANTHER" id="PTHR46470:SF2">
    <property type="entry name" value="GLYCERALDEHYDE 3-PHOSPHATE PHOSPHATASE"/>
    <property type="match status" value="1"/>
</dbReference>
<dbReference type="PRINTS" id="PR00413">
    <property type="entry name" value="HADHALOGNASE"/>
</dbReference>
<reference evidence="6 7" key="1">
    <citation type="submission" date="2020-08" db="EMBL/GenBank/DDBJ databases">
        <title>Genomic Encyclopedia of Type Strains, Phase IV (KMG-IV): sequencing the most valuable type-strain genomes for metagenomic binning, comparative biology and taxonomic classification.</title>
        <authorList>
            <person name="Goeker M."/>
        </authorList>
    </citation>
    <scope>NUCLEOTIDE SEQUENCE [LARGE SCALE GENOMIC DNA]</scope>
    <source>
        <strain evidence="6 7">DSM 15895</strain>
    </source>
</reference>
<dbReference type="InterPro" id="IPR023214">
    <property type="entry name" value="HAD_sf"/>
</dbReference>
<keyword evidence="3 6" id="KW-0378">Hydrolase</keyword>
<dbReference type="CDD" id="cd04301">
    <property type="entry name" value="NAT_SF"/>
    <property type="match status" value="1"/>
</dbReference>
<dbReference type="Gene3D" id="3.40.630.30">
    <property type="match status" value="1"/>
</dbReference>
<dbReference type="Pfam" id="PF13419">
    <property type="entry name" value="HAD_2"/>
    <property type="match status" value="1"/>
</dbReference>
<name>A0A7W8FUL3_9BACL</name>
<evidence type="ECO:0000313" key="7">
    <source>
        <dbReference type="Proteomes" id="UP000525923"/>
    </source>
</evidence>
<accession>A0A7W8FUL3</accession>
<comment type="cofactor">
    <cofactor evidence="1">
        <name>Mg(2+)</name>
        <dbReference type="ChEBI" id="CHEBI:18420"/>
    </cofactor>
</comment>
<evidence type="ECO:0000256" key="1">
    <source>
        <dbReference type="ARBA" id="ARBA00001946"/>
    </source>
</evidence>
<dbReference type="GO" id="GO:0016791">
    <property type="term" value="F:phosphatase activity"/>
    <property type="evidence" value="ECO:0007669"/>
    <property type="project" value="TreeGrafter"/>
</dbReference>
<gene>
    <name evidence="6" type="ORF">HNQ44_002721</name>
</gene>
<dbReference type="SFLD" id="SFLDS00003">
    <property type="entry name" value="Haloacid_Dehalogenase"/>
    <property type="match status" value="1"/>
</dbReference>
<keyword evidence="2" id="KW-0479">Metal-binding</keyword>
<dbReference type="SUPFAM" id="SSF55729">
    <property type="entry name" value="Acyl-CoA N-acyltransferases (Nat)"/>
    <property type="match status" value="1"/>
</dbReference>
<dbReference type="NCBIfam" id="TIGR01509">
    <property type="entry name" value="HAD-SF-IA-v3"/>
    <property type="match status" value="1"/>
</dbReference>
<proteinExistence type="predicted"/>
<keyword evidence="4" id="KW-0460">Magnesium</keyword>
<dbReference type="InterPro" id="IPR051400">
    <property type="entry name" value="HAD-like_hydrolase"/>
</dbReference>
<dbReference type="RefSeq" id="WP_183736513.1">
    <property type="nucleotide sequence ID" value="NZ_JACHHE010000008.1"/>
</dbReference>
<dbReference type="InterPro" id="IPR016181">
    <property type="entry name" value="Acyl_CoA_acyltransferase"/>
</dbReference>
<dbReference type="InterPro" id="IPR041492">
    <property type="entry name" value="HAD_2"/>
</dbReference>
<dbReference type="NCBIfam" id="TIGR01549">
    <property type="entry name" value="HAD-SF-IA-v1"/>
    <property type="match status" value="1"/>
</dbReference>
<dbReference type="AlphaFoldDB" id="A0A7W8FUL3"/>
<evidence type="ECO:0000256" key="4">
    <source>
        <dbReference type="ARBA" id="ARBA00022842"/>
    </source>
</evidence>
<dbReference type="Gene3D" id="1.10.150.520">
    <property type="match status" value="1"/>
</dbReference>
<feature type="domain" description="N-acetyltransferase" evidence="5">
    <location>
        <begin position="235"/>
        <end position="377"/>
    </location>
</feature>
<dbReference type="SFLD" id="SFLDG01129">
    <property type="entry name" value="C1.5:_HAD__Beta-PGM__Phosphata"/>
    <property type="match status" value="1"/>
</dbReference>
<dbReference type="Proteomes" id="UP000525923">
    <property type="component" value="Unassembled WGS sequence"/>
</dbReference>
<evidence type="ECO:0000259" key="5">
    <source>
        <dbReference type="PROSITE" id="PS51186"/>
    </source>
</evidence>
<dbReference type="InterPro" id="IPR006439">
    <property type="entry name" value="HAD-SF_hydro_IA"/>
</dbReference>
<evidence type="ECO:0000256" key="2">
    <source>
        <dbReference type="ARBA" id="ARBA00022723"/>
    </source>
</evidence>
<protein>
    <submittedName>
        <fullName evidence="6">HAD superfamily hydrolase (TIGR01549 family)</fullName>
    </submittedName>
</protein>
<evidence type="ECO:0000313" key="6">
    <source>
        <dbReference type="EMBL" id="MBB5181256.1"/>
    </source>
</evidence>
<dbReference type="Gene3D" id="3.40.50.1000">
    <property type="entry name" value="HAD superfamily/HAD-like"/>
    <property type="match status" value="1"/>
</dbReference>